<name>A0A1B4XGH1_9GAMM</name>
<dbReference type="Gene3D" id="3.40.50.200">
    <property type="entry name" value="Peptidase S8/S53 domain"/>
    <property type="match status" value="1"/>
</dbReference>
<dbReference type="SMART" id="SM00429">
    <property type="entry name" value="IPT"/>
    <property type="match status" value="3"/>
</dbReference>
<protein>
    <recommendedName>
        <fullName evidence="7">IPT/TIG domain-containing protein</fullName>
    </recommendedName>
</protein>
<dbReference type="InterPro" id="IPR000209">
    <property type="entry name" value="Peptidase_S8/S53_dom"/>
</dbReference>
<feature type="domain" description="IPT/TIG" evidence="7">
    <location>
        <begin position="519"/>
        <end position="597"/>
    </location>
</feature>
<proteinExistence type="inferred from homology"/>
<dbReference type="InterPro" id="IPR036852">
    <property type="entry name" value="Peptidase_S8/S53_dom_sf"/>
</dbReference>
<feature type="domain" description="IPT/TIG" evidence="7">
    <location>
        <begin position="679"/>
        <end position="768"/>
    </location>
</feature>
<dbReference type="PROSITE" id="PS51892">
    <property type="entry name" value="SUBTILASE"/>
    <property type="match status" value="1"/>
</dbReference>
<sequence>MRKKINIGLLLVLALSLLLQPAWSEPSSAPISQRHAPIKPQHTQVAGQVQKDRIVVKFNEGTTVRLRGKQLKSLAGADLAAFNTLLQNYPGTTVQRLFSRPEPDLEQEKDDAEQRSGWQLADLNLYYMIQLPSALSVAEVEALINALNALDVVEIAYPNSIDTLPFADIPPTTPDFQSLQGYLVAPTPFGYPQPSPAIMEGIDAFYAWTFPGGDGADTKFIDVEYGWNLTHEDFKAPFFQTGGNDGGYHGTAVLGIIIGQHDGFGVTGIAPAADFGVASAYPAYDYSAKINEATAALAPGDVILIELSTLGPTANNTLATWGCEYPDNVPEEWRPDVFDAIRTATAKGIVVVEGAGNGVVNLDDPAFNGYFDRSLRDSGAILVAAGEVQLNAQTGQYVYTRNAACFTNYGSRVDVNAWGGGVVTTGSGDMFKGDPTSPDPNQYYTQSFGGTSSASAIVAGAVLSLQGYMKQLLGAKLDPLAIRTLLTQTGTPKSFSESRQIGRMPNLKVAYNRLQLNPPPTISGFMPTAAYAGATVTISGTSLNSASQVTFNDIAASFTVLSATQINATVPGSATTGYIKVTTPSGTATSSQIFTLGFPPTISSFTPTSGPAGALVTITGTNFTTTTSVSFNGVAAQFTVVSTTQIQAAAPIGAGSGPIRVTNPDGMATSTQSFTVYPPPVISSFAPTNGPVGTSVSVNGSNFCAGACNLTQIKLNGTLITPSSLFPGVILFTIPSGVTSGKFTVTTPAGTVTSKGAFYLPPAIFYFTPAIAAVGTSVSIYGSNFCYSKCGYYNPANNETQVTLNGVSITPTMVFPGFIEFTLPAGATSGKFTITTSGGTITSTGWFNVQGPPTIDYFNPPSGPVGTLVTMGGSYFCGVPCSIMPEVKLNSTPVNLWTVFPGYMQFTIPVGATTGKFTVTTPVGTKTSGGTFTVTP</sequence>
<dbReference type="InParanoid" id="A0A1B4XGH1"/>
<dbReference type="Pfam" id="PF01833">
    <property type="entry name" value="TIG"/>
    <property type="match status" value="3"/>
</dbReference>
<dbReference type="InterPro" id="IPR014756">
    <property type="entry name" value="Ig_E-set"/>
</dbReference>
<dbReference type="InterPro" id="IPR013783">
    <property type="entry name" value="Ig-like_fold"/>
</dbReference>
<evidence type="ECO:0000256" key="4">
    <source>
        <dbReference type="ARBA" id="ARBA00022825"/>
    </source>
</evidence>
<dbReference type="Pfam" id="PF00082">
    <property type="entry name" value="Peptidase_S8"/>
    <property type="match status" value="1"/>
</dbReference>
<feature type="signal peptide" evidence="6">
    <location>
        <begin position="1"/>
        <end position="24"/>
    </location>
</feature>
<evidence type="ECO:0000256" key="2">
    <source>
        <dbReference type="ARBA" id="ARBA00022670"/>
    </source>
</evidence>
<feature type="chain" id="PRO_5008572391" description="IPT/TIG domain-containing protein" evidence="6">
    <location>
        <begin position="25"/>
        <end position="936"/>
    </location>
</feature>
<dbReference type="GO" id="GO:0004252">
    <property type="term" value="F:serine-type endopeptidase activity"/>
    <property type="evidence" value="ECO:0007669"/>
    <property type="project" value="InterPro"/>
</dbReference>
<evidence type="ECO:0000313" key="8">
    <source>
        <dbReference type="EMBL" id="BAV33895.1"/>
    </source>
</evidence>
<comment type="caution">
    <text evidence="5">Lacks conserved residue(s) required for the propagation of feature annotation.</text>
</comment>
<dbReference type="PANTHER" id="PTHR43806:SF11">
    <property type="entry name" value="CEREVISIN-RELATED"/>
    <property type="match status" value="1"/>
</dbReference>
<comment type="similarity">
    <text evidence="1 5">Belongs to the peptidase S8 family.</text>
</comment>
<dbReference type="SUPFAM" id="SSF52743">
    <property type="entry name" value="Subtilisin-like"/>
    <property type="match status" value="1"/>
</dbReference>
<dbReference type="Gene3D" id="2.60.40.10">
    <property type="entry name" value="Immunoglobulins"/>
    <property type="match status" value="5"/>
</dbReference>
<reference evidence="8 9" key="1">
    <citation type="submission" date="2015-05" db="EMBL/GenBank/DDBJ databases">
        <title>Complete genome sequence of a sulfur-oxidizing gammaproteobacterium strain HA5.</title>
        <authorList>
            <person name="Miura A."/>
            <person name="Kojima H."/>
            <person name="Fukui M."/>
        </authorList>
    </citation>
    <scope>NUCLEOTIDE SEQUENCE [LARGE SCALE GENOMIC DNA]</scope>
    <source>
        <strain evidence="8 9">HA5</strain>
    </source>
</reference>
<dbReference type="KEGG" id="slim:SCL_1590"/>
<keyword evidence="6" id="KW-0732">Signal</keyword>
<dbReference type="AlphaFoldDB" id="A0A1B4XGH1"/>
<accession>A0A1B4XGH1</accession>
<dbReference type="InterPro" id="IPR002909">
    <property type="entry name" value="IPT_dom"/>
</dbReference>
<dbReference type="EMBL" id="AP014879">
    <property type="protein sequence ID" value="BAV33895.1"/>
    <property type="molecule type" value="Genomic_DNA"/>
</dbReference>
<keyword evidence="3" id="KW-0378">Hydrolase</keyword>
<keyword evidence="2" id="KW-0645">Protease</keyword>
<dbReference type="InterPro" id="IPR050131">
    <property type="entry name" value="Peptidase_S8_subtilisin-like"/>
</dbReference>
<feature type="domain" description="IPT/TIG" evidence="7">
    <location>
        <begin position="599"/>
        <end position="677"/>
    </location>
</feature>
<evidence type="ECO:0000259" key="7">
    <source>
        <dbReference type="SMART" id="SM00429"/>
    </source>
</evidence>
<dbReference type="OrthoDB" id="9790784at2"/>
<dbReference type="RefSeq" id="WP_096360701.1">
    <property type="nucleotide sequence ID" value="NZ_AP014879.1"/>
</dbReference>
<evidence type="ECO:0000256" key="1">
    <source>
        <dbReference type="ARBA" id="ARBA00011073"/>
    </source>
</evidence>
<dbReference type="CDD" id="cd00603">
    <property type="entry name" value="IPT_PCSR"/>
    <property type="match status" value="1"/>
</dbReference>
<evidence type="ECO:0000313" key="9">
    <source>
        <dbReference type="Proteomes" id="UP000243180"/>
    </source>
</evidence>
<keyword evidence="9" id="KW-1185">Reference proteome</keyword>
<dbReference type="SUPFAM" id="SSF81296">
    <property type="entry name" value="E set domains"/>
    <property type="match status" value="5"/>
</dbReference>
<evidence type="ECO:0000256" key="3">
    <source>
        <dbReference type="ARBA" id="ARBA00022801"/>
    </source>
</evidence>
<gene>
    <name evidence="8" type="ORF">SCL_1590</name>
</gene>
<evidence type="ECO:0000256" key="6">
    <source>
        <dbReference type="SAM" id="SignalP"/>
    </source>
</evidence>
<keyword evidence="4" id="KW-0720">Serine protease</keyword>
<evidence type="ECO:0000256" key="5">
    <source>
        <dbReference type="PROSITE-ProRule" id="PRU01240"/>
    </source>
</evidence>
<dbReference type="Proteomes" id="UP000243180">
    <property type="component" value="Chromosome"/>
</dbReference>
<organism evidence="8 9">
    <name type="scientific">Sulfuricaulis limicola</name>
    <dbReference type="NCBI Taxonomy" id="1620215"/>
    <lineage>
        <taxon>Bacteria</taxon>
        <taxon>Pseudomonadati</taxon>
        <taxon>Pseudomonadota</taxon>
        <taxon>Gammaproteobacteria</taxon>
        <taxon>Acidiferrobacterales</taxon>
        <taxon>Acidiferrobacteraceae</taxon>
        <taxon>Sulfuricaulis</taxon>
    </lineage>
</organism>
<dbReference type="GO" id="GO:0006508">
    <property type="term" value="P:proteolysis"/>
    <property type="evidence" value="ECO:0007669"/>
    <property type="project" value="UniProtKB-KW"/>
</dbReference>
<dbReference type="PANTHER" id="PTHR43806">
    <property type="entry name" value="PEPTIDASE S8"/>
    <property type="match status" value="1"/>
</dbReference>